<dbReference type="AlphaFoldDB" id="A0A855MN35"/>
<evidence type="ECO:0000259" key="1">
    <source>
        <dbReference type="Pfam" id="PF05229"/>
    </source>
</evidence>
<keyword evidence="2" id="KW-0946">Virion</keyword>
<name>A0A855MN35_9GAMM</name>
<dbReference type="Pfam" id="PF05229">
    <property type="entry name" value="SCPU"/>
    <property type="match status" value="1"/>
</dbReference>
<sequence>MSAFLGSLIHKKRSRYVTTSHTRCCVYRLRYVDPFDFRRFSCRRSIYVTAGIAMRFSSVLILPFLLSGTIVPKVAMALTVSSTFDVTATIQKGCVFGTSTASSQPNMGTLNFGTRSATATNVDIASTSGGGSIIATCTPGISAVIELSYGTNGGDSTQRYLKNAAGTRLLAYQLYRDAARTQVWGTGGLALNIASFPATTQTYTVYARYFGGTPLPPAGVYTDNVTVSLTY</sequence>
<proteinExistence type="predicted"/>
<dbReference type="InterPro" id="IPR007893">
    <property type="entry name" value="Spore_coat_U/FanG"/>
</dbReference>
<organism evidence="2">
    <name type="scientific">Pectobacterium versatile</name>
    <dbReference type="NCBI Taxonomy" id="2488639"/>
    <lineage>
        <taxon>Bacteria</taxon>
        <taxon>Pseudomonadati</taxon>
        <taxon>Pseudomonadota</taxon>
        <taxon>Gammaproteobacteria</taxon>
        <taxon>Enterobacterales</taxon>
        <taxon>Pectobacteriaceae</taxon>
        <taxon>Pectobacterium</taxon>
    </lineage>
</organism>
<dbReference type="PANTHER" id="PTHR37089">
    <property type="entry name" value="PROTEIN U-RELATED"/>
    <property type="match status" value="1"/>
</dbReference>
<dbReference type="EMBL" id="PDVW01000006">
    <property type="protein sequence ID" value="POY50708.1"/>
    <property type="molecule type" value="Genomic_DNA"/>
</dbReference>
<dbReference type="PANTHER" id="PTHR37089:SF3">
    <property type="entry name" value="EXPORTED PROTEIN"/>
    <property type="match status" value="1"/>
</dbReference>
<feature type="domain" description="Spore coat protein U/FanG" evidence="1">
    <location>
        <begin position="82"/>
        <end position="227"/>
    </location>
</feature>
<reference evidence="2" key="1">
    <citation type="submission" date="2017-12" db="EMBL/GenBank/DDBJ databases">
        <title>First report on the novel genomospecies/subspecies of Pectobacterium carotovorum in Russia.</title>
        <authorList>
            <person name="Shirshikov F.V."/>
            <person name="Miroshnikov K."/>
            <person name="Toshakov S.V."/>
            <person name="Kabanova A.P."/>
            <person name="Barannik A.P."/>
            <person name="Shneider M."/>
            <person name="Ignatov A.N."/>
            <person name="Miroshnikov K.A."/>
        </authorList>
    </citation>
    <scope>NUCLEOTIDE SEQUENCE [LARGE SCALE GENOMIC DNA]</scope>
    <source>
        <strain evidence="2">F131</strain>
    </source>
</reference>
<gene>
    <name evidence="2" type="ORF">F131LOC_01590</name>
</gene>
<dbReference type="SMART" id="SM00972">
    <property type="entry name" value="SCPU"/>
    <property type="match status" value="1"/>
</dbReference>
<comment type="caution">
    <text evidence="2">The sequence shown here is derived from an EMBL/GenBank/DDBJ whole genome shotgun (WGS) entry which is preliminary data.</text>
</comment>
<keyword evidence="2" id="KW-0167">Capsid protein</keyword>
<accession>A0A855MN35</accession>
<protein>
    <submittedName>
        <fullName evidence="2">Spore coat protein U</fullName>
    </submittedName>
</protein>
<evidence type="ECO:0000313" key="2">
    <source>
        <dbReference type="EMBL" id="POY50708.1"/>
    </source>
</evidence>
<dbReference type="InterPro" id="IPR053167">
    <property type="entry name" value="Spore_coat_component"/>
</dbReference>